<comment type="similarity">
    <text evidence="2 17">Belongs to the UppP family.</text>
</comment>
<comment type="caution">
    <text evidence="18">The sequence shown here is derived from an EMBL/GenBank/DDBJ whole genome shotgun (WGS) entry which is preliminary data.</text>
</comment>
<organism evidence="18 19">
    <name type="scientific">Collinsella aerofaciens (strain ATCC 25986 / DSM 3979 / JCM 10188 / KCTC 3647 / NCTC 11838 / VPI 1003)</name>
    <dbReference type="NCBI Taxonomy" id="411903"/>
    <lineage>
        <taxon>Bacteria</taxon>
        <taxon>Bacillati</taxon>
        <taxon>Actinomycetota</taxon>
        <taxon>Coriobacteriia</taxon>
        <taxon>Coriobacteriales</taxon>
        <taxon>Coriobacteriaceae</taxon>
        <taxon>Collinsella</taxon>
    </lineage>
</organism>
<keyword evidence="11 17" id="KW-0472">Membrane</keyword>
<feature type="transmembrane region" description="Helical" evidence="17">
    <location>
        <begin position="108"/>
        <end position="127"/>
    </location>
</feature>
<dbReference type="HAMAP" id="MF_01006">
    <property type="entry name" value="Undec_diphosphatase"/>
    <property type="match status" value="1"/>
</dbReference>
<evidence type="ECO:0000313" key="18">
    <source>
        <dbReference type="EMBL" id="EBA38920.1"/>
    </source>
</evidence>
<dbReference type="InterPro" id="IPR003824">
    <property type="entry name" value="UppP"/>
</dbReference>
<dbReference type="GO" id="GO:0071555">
    <property type="term" value="P:cell wall organization"/>
    <property type="evidence" value="ECO:0007669"/>
    <property type="project" value="UniProtKB-KW"/>
</dbReference>
<feature type="transmembrane region" description="Helical" evidence="17">
    <location>
        <begin position="290"/>
        <end position="310"/>
    </location>
</feature>
<reference evidence="18 19" key="1">
    <citation type="submission" date="2007-01" db="EMBL/GenBank/DDBJ databases">
        <title>Draft genome sequence of Collinsella aerofaciens (ATCC 25986).</title>
        <authorList>
            <person name="Sudarsanam P."/>
            <person name="Ley R."/>
            <person name="Guruge J."/>
            <person name="Turnbaugh P.J."/>
            <person name="Mahowald M."/>
            <person name="Liep D."/>
            <person name="Gordon J."/>
        </authorList>
    </citation>
    <scope>NUCLEOTIDE SEQUENCE [LARGE SCALE GENOMIC DNA]</scope>
    <source>
        <strain evidence="19">ATCC 25986 / DSM 3979 / JCM 10188 / KCTC 3647 / NCTC 11838 / VPI 1003</strain>
    </source>
</reference>
<keyword evidence="13 17" id="KW-0961">Cell wall biogenesis/degradation</keyword>
<feature type="transmembrane region" description="Helical" evidence="17">
    <location>
        <begin position="66"/>
        <end position="88"/>
    </location>
</feature>
<name>A4EC27_COLAA</name>
<evidence type="ECO:0000256" key="14">
    <source>
        <dbReference type="ARBA" id="ARBA00032707"/>
    </source>
</evidence>
<dbReference type="AlphaFoldDB" id="A4EC27"/>
<comment type="catalytic activity">
    <reaction evidence="16 17">
        <text>di-trans,octa-cis-undecaprenyl diphosphate + H2O = di-trans,octa-cis-undecaprenyl phosphate + phosphate + H(+)</text>
        <dbReference type="Rhea" id="RHEA:28094"/>
        <dbReference type="ChEBI" id="CHEBI:15377"/>
        <dbReference type="ChEBI" id="CHEBI:15378"/>
        <dbReference type="ChEBI" id="CHEBI:43474"/>
        <dbReference type="ChEBI" id="CHEBI:58405"/>
        <dbReference type="ChEBI" id="CHEBI:60392"/>
        <dbReference type="EC" id="3.6.1.27"/>
    </reaction>
</comment>
<feature type="transmembrane region" description="Helical" evidence="17">
    <location>
        <begin position="133"/>
        <end position="154"/>
    </location>
</feature>
<evidence type="ECO:0000256" key="3">
    <source>
        <dbReference type="ARBA" id="ARBA00012374"/>
    </source>
</evidence>
<evidence type="ECO:0000256" key="12">
    <source>
        <dbReference type="ARBA" id="ARBA00023251"/>
    </source>
</evidence>
<evidence type="ECO:0000256" key="2">
    <source>
        <dbReference type="ARBA" id="ARBA00010621"/>
    </source>
</evidence>
<sequence>MGHRPHRPQNNYRRVSNEGVPLDIIELLKSAFMGLVEGITEWLPVSSTGHMILVDEFVKMNVSETFWNMFLVVIQLGAILAVCVLFFYDLNPFSPSKGKEGRRDTWVLWGKIVLGCIPAAAIGLPLNDWMEEHFYNAPVVALALIVYGVLFIVIENWRANKRDQAALAGSFGSRAVVAGGRPAGAHFAAPAATATADDDDNLDFGSIATLEDLSWKTALGIGCFQVLSLVPGTSRSGSTIIGGLLLGCTRSVASKFTFFLAIPVMFGASALKLVKYFIKGGTFGTNEIAILGVGCIVAFAVSLIAIKWLMGFVRRHDFKCFGVYRIILGIVVLAYFFVLEPMLGL</sequence>
<dbReference type="EMBL" id="AAVN02000009">
    <property type="protein sequence ID" value="EBA38920.1"/>
    <property type="molecule type" value="Genomic_DNA"/>
</dbReference>
<evidence type="ECO:0000256" key="7">
    <source>
        <dbReference type="ARBA" id="ARBA00022801"/>
    </source>
</evidence>
<dbReference type="EC" id="3.6.1.27" evidence="3 17"/>
<dbReference type="Proteomes" id="UP000002979">
    <property type="component" value="Unassembled WGS sequence"/>
</dbReference>
<dbReference type="PANTHER" id="PTHR30622">
    <property type="entry name" value="UNDECAPRENYL-DIPHOSPHATASE"/>
    <property type="match status" value="1"/>
</dbReference>
<keyword evidence="8 17" id="KW-0133">Cell shape</keyword>
<evidence type="ECO:0000256" key="16">
    <source>
        <dbReference type="ARBA" id="ARBA00047594"/>
    </source>
</evidence>
<dbReference type="PANTHER" id="PTHR30622:SF3">
    <property type="entry name" value="UNDECAPRENYL-DIPHOSPHATASE"/>
    <property type="match status" value="1"/>
</dbReference>
<evidence type="ECO:0000256" key="15">
    <source>
        <dbReference type="ARBA" id="ARBA00032932"/>
    </source>
</evidence>
<protein>
    <recommendedName>
        <fullName evidence="4 17">Undecaprenyl-diphosphatase</fullName>
        <ecNumber evidence="3 17">3.6.1.27</ecNumber>
    </recommendedName>
    <alternativeName>
        <fullName evidence="15 17">Bacitracin resistance protein</fullName>
    </alternativeName>
    <alternativeName>
        <fullName evidence="14 17">Undecaprenyl pyrophosphate phosphatase</fullName>
    </alternativeName>
</protein>
<evidence type="ECO:0000256" key="13">
    <source>
        <dbReference type="ARBA" id="ARBA00023316"/>
    </source>
</evidence>
<keyword evidence="10 17" id="KW-1133">Transmembrane helix</keyword>
<keyword evidence="12 17" id="KW-0046">Antibiotic resistance</keyword>
<dbReference type="GO" id="GO:0005886">
    <property type="term" value="C:plasma membrane"/>
    <property type="evidence" value="ECO:0007669"/>
    <property type="project" value="UniProtKB-SubCell"/>
</dbReference>
<evidence type="ECO:0000256" key="11">
    <source>
        <dbReference type="ARBA" id="ARBA00023136"/>
    </source>
</evidence>
<dbReference type="GO" id="GO:0050380">
    <property type="term" value="F:undecaprenyl-diphosphatase activity"/>
    <property type="evidence" value="ECO:0007669"/>
    <property type="project" value="UniProtKB-UniRule"/>
</dbReference>
<comment type="miscellaneous">
    <text evidence="17">Bacitracin is thought to be involved in the inhibition of peptidoglycan synthesis by sequestering undecaprenyl diphosphate, thereby reducing the pool of lipid carrier available.</text>
</comment>
<evidence type="ECO:0000256" key="6">
    <source>
        <dbReference type="ARBA" id="ARBA00022692"/>
    </source>
</evidence>
<keyword evidence="6 17" id="KW-0812">Transmembrane</keyword>
<keyword evidence="7 17" id="KW-0378">Hydrolase</keyword>
<dbReference type="Pfam" id="PF02673">
    <property type="entry name" value="BacA"/>
    <property type="match status" value="1"/>
</dbReference>
<accession>A4EC27</accession>
<keyword evidence="5 17" id="KW-1003">Cell membrane</keyword>
<evidence type="ECO:0000256" key="9">
    <source>
        <dbReference type="ARBA" id="ARBA00022984"/>
    </source>
</evidence>
<feature type="transmembrane region" description="Helical" evidence="17">
    <location>
        <begin position="256"/>
        <end position="278"/>
    </location>
</feature>
<evidence type="ECO:0000256" key="1">
    <source>
        <dbReference type="ARBA" id="ARBA00004651"/>
    </source>
</evidence>
<dbReference type="GO" id="GO:0009252">
    <property type="term" value="P:peptidoglycan biosynthetic process"/>
    <property type="evidence" value="ECO:0007669"/>
    <property type="project" value="UniProtKB-KW"/>
</dbReference>
<evidence type="ECO:0000256" key="4">
    <source>
        <dbReference type="ARBA" id="ARBA00021581"/>
    </source>
</evidence>
<keyword evidence="9 17" id="KW-0573">Peptidoglycan synthesis</keyword>
<evidence type="ECO:0000313" key="19">
    <source>
        <dbReference type="Proteomes" id="UP000002979"/>
    </source>
</evidence>
<reference evidence="18 19" key="2">
    <citation type="submission" date="2007-04" db="EMBL/GenBank/DDBJ databases">
        <authorList>
            <person name="Fulton L."/>
            <person name="Clifton S."/>
            <person name="Fulton B."/>
            <person name="Xu J."/>
            <person name="Minx P."/>
            <person name="Mardis E.R."/>
            <person name="Wilson R.K."/>
        </authorList>
    </citation>
    <scope>NUCLEOTIDE SEQUENCE [LARGE SCALE GENOMIC DNA]</scope>
    <source>
        <strain evidence="19">ATCC 25986 / DSM 3979 / JCM 10188 / KCTC 3647 / NCTC 11838 / VPI 1003</strain>
    </source>
</reference>
<feature type="transmembrane region" description="Helical" evidence="17">
    <location>
        <begin position="322"/>
        <end position="339"/>
    </location>
</feature>
<comment type="subcellular location">
    <subcellularLocation>
        <location evidence="1 17">Cell membrane</location>
        <topology evidence="1 17">Multi-pass membrane protein</topology>
    </subcellularLocation>
</comment>
<proteinExistence type="inferred from homology"/>
<dbReference type="GO" id="GO:0008360">
    <property type="term" value="P:regulation of cell shape"/>
    <property type="evidence" value="ECO:0007669"/>
    <property type="project" value="UniProtKB-KW"/>
</dbReference>
<evidence type="ECO:0000256" key="8">
    <source>
        <dbReference type="ARBA" id="ARBA00022960"/>
    </source>
</evidence>
<dbReference type="GO" id="GO:0046677">
    <property type="term" value="P:response to antibiotic"/>
    <property type="evidence" value="ECO:0007669"/>
    <property type="project" value="UniProtKB-UniRule"/>
</dbReference>
<evidence type="ECO:0000256" key="17">
    <source>
        <dbReference type="HAMAP-Rule" id="MF_01006"/>
    </source>
</evidence>
<comment type="function">
    <text evidence="17">Catalyzes the dephosphorylation of undecaprenyl diphosphate (UPP). Confers resistance to bacitracin.</text>
</comment>
<gene>
    <name evidence="17" type="primary">uppP</name>
    <name evidence="18" type="ORF">COLAER_02006</name>
</gene>
<evidence type="ECO:0000256" key="10">
    <source>
        <dbReference type="ARBA" id="ARBA00022989"/>
    </source>
</evidence>
<evidence type="ECO:0000256" key="5">
    <source>
        <dbReference type="ARBA" id="ARBA00022475"/>
    </source>
</evidence>